<feature type="non-terminal residue" evidence="2">
    <location>
        <position position="548"/>
    </location>
</feature>
<organism evidence="2 3">
    <name type="scientific">Bacillus cereus</name>
    <dbReference type="NCBI Taxonomy" id="1396"/>
    <lineage>
        <taxon>Bacteria</taxon>
        <taxon>Bacillati</taxon>
        <taxon>Bacillota</taxon>
        <taxon>Bacilli</taxon>
        <taxon>Bacillales</taxon>
        <taxon>Bacillaceae</taxon>
        <taxon>Bacillus</taxon>
        <taxon>Bacillus cereus group</taxon>
    </lineage>
</organism>
<accession>A0A9X7M309</accession>
<feature type="domain" description="Tail spike" evidence="1">
    <location>
        <begin position="155"/>
        <end position="357"/>
    </location>
</feature>
<name>A0A9X7M309_BACCE</name>
<dbReference type="InterPro" id="IPR010572">
    <property type="entry name" value="Tail_dom"/>
</dbReference>
<reference evidence="2 3" key="1">
    <citation type="journal article" date="2019" name="Ecotoxicol. Environ. Saf.">
        <title>Microbial characterization of heavy metal resistant bacterial strains isolated from an electroplating wastewater treatment plant.</title>
        <authorList>
            <person name="Cai X."/>
            <person name="Zheng X."/>
            <person name="Zhang D."/>
            <person name="Iqbal W."/>
            <person name="Liu C."/>
            <person name="Yang B."/>
            <person name="Zhao X."/>
            <person name="Lu X."/>
            <person name="Mao Y."/>
        </authorList>
    </citation>
    <scope>NUCLEOTIDE SEQUENCE [LARGE SCALE GENOMIC DNA]</scope>
    <source>
        <strain evidence="2 3">Co1-1</strain>
    </source>
</reference>
<dbReference type="Proteomes" id="UP000321735">
    <property type="component" value="Chromosome"/>
</dbReference>
<dbReference type="InterPro" id="IPR007119">
    <property type="entry name" value="Phage_tail_spike_N"/>
</dbReference>
<evidence type="ECO:0000313" key="2">
    <source>
        <dbReference type="EMBL" id="QDZ77808.1"/>
    </source>
</evidence>
<proteinExistence type="predicted"/>
<sequence length="548" mass="61138">MITLYKPNETDFTHNGIGALDKHIYNATVEEELNGLFLFSFHYPLFAPHGLEIEGMSIIKVPTPDGEQLFRVAAPKVSMGEITAQCYHIFYDLTENLIEDIFAETTNGNGAMNRMSAGCQYKHPFQFYSDVPKIASARIVRKNPVEALLDASQDNSFVNRWGGELKRDNFDVKMLQNRGMDRGVVIRHKKDLLGYEGNVDWKSPITRIMPQGFDGLFLPEKYVDSSLINKYPHPKIRVASFKHIKAAIGENANDEDAVPLEEAYRLLRQAAKDMFTIQKVDHPKATYNVTFQELSQTEEYKDYKQLQSVYMADTVTVEHQEDGIDIKAKVIAYKYDPIKKEYLDITIGNFKESFTDVSGRVDLVQEELSNMPGSILDAAKANATSLIHSGFGGHVRVYPDRIFIMDTKDEKSAKKVWQWNLNGLGYSSTGVNGPYGTAITSDGRIVADFITAGTLSGNVVRGGEITGSTLRTSDSVNYVNISKQFIRLYESSKTRVFVGYYKNSRNEIQPTLILGGDSDSTGANGAIMVYQFSDTSVKSGGIGITKGL</sequence>
<dbReference type="Pfam" id="PF06605">
    <property type="entry name" value="Prophage_tail"/>
    <property type="match status" value="1"/>
</dbReference>
<evidence type="ECO:0000259" key="1">
    <source>
        <dbReference type="Pfam" id="PF06605"/>
    </source>
</evidence>
<protein>
    <submittedName>
        <fullName evidence="2">Endopeptidase</fullName>
    </submittedName>
</protein>
<dbReference type="NCBIfam" id="TIGR01665">
    <property type="entry name" value="put_anti_recept"/>
    <property type="match status" value="1"/>
</dbReference>
<gene>
    <name evidence="2" type="ORF">D0437_32630</name>
</gene>
<evidence type="ECO:0000313" key="3">
    <source>
        <dbReference type="Proteomes" id="UP000321735"/>
    </source>
</evidence>
<dbReference type="RefSeq" id="WP_208743529.1">
    <property type="nucleotide sequence ID" value="NZ_CP031778.1"/>
</dbReference>
<dbReference type="EMBL" id="CP031778">
    <property type="protein sequence ID" value="QDZ77808.1"/>
    <property type="molecule type" value="Genomic_DNA"/>
</dbReference>
<dbReference type="AlphaFoldDB" id="A0A9X7M309"/>